<evidence type="ECO:0000313" key="3">
    <source>
        <dbReference type="EMBL" id="PYZ98153.1"/>
    </source>
</evidence>
<sequence>MITAAWILSAAIILIVVTVRTVENKKKTDPFAFEGEREKLLGSLEETRLSPAMAVKLLSRRGLSSNDVTAGLLHAAYKGAVKLEYDHTGGNHRFSDSRPDKEHEPLTEDERYLLDWLLYRVGRDGHFHVDDLAGFTGDKQKMEQYLQDLYEWEKQTIASMKAFDLYRPLSLPRMILAGTGAAGILTGSVFLFFHPFSGIAVFLAALFSLISIRSVSPHTAAGRMEEARWRTYYRMLTDINAEEIGREHLSSAFIFAVAFKVVDRFFTAFPIQEAGELKVNEEPFPLYYFAPAGSFVLSAEGIRMYEELEQGFDRVENAPVAMTDSDLPDGLD</sequence>
<keyword evidence="1" id="KW-0812">Transmembrane</keyword>
<keyword evidence="4" id="KW-1185">Reference proteome</keyword>
<keyword evidence="1" id="KW-1133">Transmembrane helix</keyword>
<name>A0A2W0H8G8_9BACI</name>
<dbReference type="Pfam" id="PF20990">
    <property type="entry name" value="DUF2207_C"/>
    <property type="match status" value="1"/>
</dbReference>
<comment type="caution">
    <text evidence="3">The sequence shown here is derived from an EMBL/GenBank/DDBJ whole genome shotgun (WGS) entry which is preliminary data.</text>
</comment>
<dbReference type="AlphaFoldDB" id="A0A2W0H8G8"/>
<evidence type="ECO:0000256" key="1">
    <source>
        <dbReference type="SAM" id="Phobius"/>
    </source>
</evidence>
<dbReference type="OrthoDB" id="5507254at2"/>
<accession>A0A2W0H8G8</accession>
<evidence type="ECO:0000259" key="2">
    <source>
        <dbReference type="Pfam" id="PF20990"/>
    </source>
</evidence>
<dbReference type="InterPro" id="IPR048389">
    <property type="entry name" value="YciQ-like_C"/>
</dbReference>
<keyword evidence="1" id="KW-0472">Membrane</keyword>
<dbReference type="RefSeq" id="WP_110517939.1">
    <property type="nucleotide sequence ID" value="NZ_PDOF01000001.1"/>
</dbReference>
<organism evidence="3 4">
    <name type="scientific">Alteribacter lacisalsi</name>
    <dbReference type="NCBI Taxonomy" id="2045244"/>
    <lineage>
        <taxon>Bacteria</taxon>
        <taxon>Bacillati</taxon>
        <taxon>Bacillota</taxon>
        <taxon>Bacilli</taxon>
        <taxon>Bacillales</taxon>
        <taxon>Bacillaceae</taxon>
        <taxon>Alteribacter</taxon>
    </lineage>
</organism>
<feature type="transmembrane region" description="Helical" evidence="1">
    <location>
        <begin position="6"/>
        <end position="22"/>
    </location>
</feature>
<dbReference type="Proteomes" id="UP000248066">
    <property type="component" value="Unassembled WGS sequence"/>
</dbReference>
<evidence type="ECO:0000313" key="4">
    <source>
        <dbReference type="Proteomes" id="UP000248066"/>
    </source>
</evidence>
<feature type="transmembrane region" description="Helical" evidence="1">
    <location>
        <begin position="199"/>
        <end position="216"/>
    </location>
</feature>
<dbReference type="EMBL" id="PDOF01000001">
    <property type="protein sequence ID" value="PYZ98153.1"/>
    <property type="molecule type" value="Genomic_DNA"/>
</dbReference>
<gene>
    <name evidence="3" type="ORF">CR205_06035</name>
</gene>
<feature type="transmembrane region" description="Helical" evidence="1">
    <location>
        <begin position="174"/>
        <end position="193"/>
    </location>
</feature>
<feature type="domain" description="Predicted membrane protein YciQ-like C-terminal" evidence="2">
    <location>
        <begin position="48"/>
        <end position="241"/>
    </location>
</feature>
<protein>
    <recommendedName>
        <fullName evidence="2">Predicted membrane protein YciQ-like C-terminal domain-containing protein</fullName>
    </recommendedName>
</protein>
<proteinExistence type="predicted"/>
<reference evidence="3 4" key="1">
    <citation type="submission" date="2017-10" db="EMBL/GenBank/DDBJ databases">
        <title>Bacillus sp. nov., a halophilic bacterium isolated from a Yangshapao Lake.</title>
        <authorList>
            <person name="Wang H."/>
        </authorList>
    </citation>
    <scope>NUCLEOTIDE SEQUENCE [LARGE SCALE GENOMIC DNA]</scope>
    <source>
        <strain evidence="3 4">YSP-3</strain>
    </source>
</reference>